<evidence type="ECO:0000259" key="16">
    <source>
        <dbReference type="PROSITE" id="PS51449"/>
    </source>
</evidence>
<dbReference type="InterPro" id="IPR023404">
    <property type="entry name" value="rSAM_horseshoe"/>
</dbReference>
<evidence type="ECO:0000259" key="15">
    <source>
        <dbReference type="PROSITE" id="PS50926"/>
    </source>
</evidence>
<comment type="catalytic activity">
    <reaction evidence="10 14">
        <text>N(6)-dimethylallyladenosine(37) in tRNA + (sulfur carrier)-SH + AH2 + 2 S-adenosyl-L-methionine = 2-methylsulfanyl-N(6)-dimethylallyladenosine(37) in tRNA + (sulfur carrier)-H + 5'-deoxyadenosine + L-methionine + A + S-adenosyl-L-homocysteine + 2 H(+)</text>
        <dbReference type="Rhea" id="RHEA:37067"/>
        <dbReference type="Rhea" id="RHEA-COMP:10375"/>
        <dbReference type="Rhea" id="RHEA-COMP:10376"/>
        <dbReference type="Rhea" id="RHEA-COMP:14737"/>
        <dbReference type="Rhea" id="RHEA-COMP:14739"/>
        <dbReference type="ChEBI" id="CHEBI:13193"/>
        <dbReference type="ChEBI" id="CHEBI:15378"/>
        <dbReference type="ChEBI" id="CHEBI:17319"/>
        <dbReference type="ChEBI" id="CHEBI:17499"/>
        <dbReference type="ChEBI" id="CHEBI:29917"/>
        <dbReference type="ChEBI" id="CHEBI:57844"/>
        <dbReference type="ChEBI" id="CHEBI:57856"/>
        <dbReference type="ChEBI" id="CHEBI:59789"/>
        <dbReference type="ChEBI" id="CHEBI:64428"/>
        <dbReference type="ChEBI" id="CHEBI:74415"/>
        <dbReference type="ChEBI" id="CHEBI:74417"/>
        <dbReference type="EC" id="2.8.4.3"/>
    </reaction>
</comment>
<dbReference type="Pfam" id="PF04055">
    <property type="entry name" value="Radical_SAM"/>
    <property type="match status" value="1"/>
</dbReference>
<dbReference type="SFLD" id="SFLDG01082">
    <property type="entry name" value="B12-binding_domain_containing"/>
    <property type="match status" value="1"/>
</dbReference>
<evidence type="ECO:0000256" key="14">
    <source>
        <dbReference type="HAMAP-Rule" id="MF_01864"/>
    </source>
</evidence>
<feature type="binding site" evidence="14">
    <location>
        <position position="49"/>
    </location>
    <ligand>
        <name>[4Fe-4S] cluster</name>
        <dbReference type="ChEBI" id="CHEBI:49883"/>
        <label>1</label>
    </ligand>
</feature>
<dbReference type="GO" id="GO:0035597">
    <property type="term" value="F:tRNA-2-methylthio-N(6)-dimethylallyladenosine(37) synthase activity"/>
    <property type="evidence" value="ECO:0007669"/>
    <property type="project" value="UniProtKB-EC"/>
</dbReference>
<feature type="binding site" evidence="14">
    <location>
        <position position="161"/>
    </location>
    <ligand>
        <name>[4Fe-4S] cluster</name>
        <dbReference type="ChEBI" id="CHEBI:49883"/>
        <label>2</label>
        <note>4Fe-4S-S-AdoMet</note>
    </ligand>
</feature>
<evidence type="ECO:0000256" key="3">
    <source>
        <dbReference type="ARBA" id="ARBA00022679"/>
    </source>
</evidence>
<evidence type="ECO:0000256" key="5">
    <source>
        <dbReference type="ARBA" id="ARBA00022694"/>
    </source>
</evidence>
<dbReference type="Proteomes" id="UP000068137">
    <property type="component" value="Chromosome"/>
</dbReference>
<feature type="domain" description="MTTase N-terminal" evidence="16">
    <location>
        <begin position="4"/>
        <end position="120"/>
    </location>
</feature>
<dbReference type="PATRIC" id="fig|1562462.4.peg.176"/>
<dbReference type="EMBL" id="CP012390">
    <property type="protein sequence ID" value="ALE18510.1"/>
    <property type="molecule type" value="Genomic_DNA"/>
</dbReference>
<accession>A0A0M3TB98</accession>
<dbReference type="PANTHER" id="PTHR43020:SF2">
    <property type="entry name" value="MITOCHONDRIAL TRNA METHYLTHIOTRANSFERASE CDK5RAP1"/>
    <property type="match status" value="1"/>
</dbReference>
<comment type="function">
    <text evidence="1 14">Catalyzes the methylthiolation of N6-(dimethylallyl)adenosine (i(6)A), leading to the formation of 2-methylthio-N6-(dimethylallyl)adenosine (ms(2)i(6)A) at position 37 in tRNAs that read codons beginning with uridine.</text>
</comment>
<dbReference type="InterPro" id="IPR013848">
    <property type="entry name" value="Methylthiotransferase_N"/>
</dbReference>
<evidence type="ECO:0000256" key="9">
    <source>
        <dbReference type="ARBA" id="ARBA00033765"/>
    </source>
</evidence>
<dbReference type="InterPro" id="IPR006463">
    <property type="entry name" value="MiaB_methiolase"/>
</dbReference>
<keyword evidence="5 14" id="KW-0819">tRNA processing</keyword>
<feature type="binding site" evidence="14">
    <location>
        <position position="157"/>
    </location>
    <ligand>
        <name>[4Fe-4S] cluster</name>
        <dbReference type="ChEBI" id="CHEBI:49883"/>
        <label>2</label>
        <note>4Fe-4S-S-AdoMet</note>
    </ligand>
</feature>
<evidence type="ECO:0000256" key="2">
    <source>
        <dbReference type="ARBA" id="ARBA00022485"/>
    </source>
</evidence>
<dbReference type="PROSITE" id="PS51449">
    <property type="entry name" value="MTTASE_N"/>
    <property type="match status" value="1"/>
</dbReference>
<dbReference type="PROSITE" id="PS50926">
    <property type="entry name" value="TRAM"/>
    <property type="match status" value="1"/>
</dbReference>
<keyword evidence="6 14" id="KW-0479">Metal-binding</keyword>
<dbReference type="GO" id="GO:0005829">
    <property type="term" value="C:cytosol"/>
    <property type="evidence" value="ECO:0007669"/>
    <property type="project" value="TreeGrafter"/>
</dbReference>
<dbReference type="Gene3D" id="3.40.50.12160">
    <property type="entry name" value="Methylthiotransferase, N-terminal domain"/>
    <property type="match status" value="1"/>
</dbReference>
<dbReference type="FunFam" id="3.80.30.20:FF:000001">
    <property type="entry name" value="tRNA-2-methylthio-N(6)-dimethylallyladenosine synthase 2"/>
    <property type="match status" value="1"/>
</dbReference>
<evidence type="ECO:0000259" key="17">
    <source>
        <dbReference type="PROSITE" id="PS51918"/>
    </source>
</evidence>
<keyword evidence="7 14" id="KW-0408">Iron</keyword>
<dbReference type="SFLD" id="SFLDF00273">
    <property type="entry name" value="(dimethylallyl)adenosine_tRNA"/>
    <property type="match status" value="1"/>
</dbReference>
<sequence>MERRQYEIRTFGCQMNVHDSERIAGVLEADGYTSFEGKGTPDLIVFNTCAVRENAANRLYGTLGLLRPLKDDNPRLQFAVGGCLAQKDKDDVLARAPWVDVVFGTHNLGSLPILLRRARHNQEAQVEIYESLKEFPSTLPAKRESSYAAWVSISVGCNNTCTFCIVPSLRGKEIDRPPTDVVAEVQSLVDEGIQEITLLGQNVNSYGMSFADPQRPRNRQAFSELLRACGEIPGLERLKFTSPHPAQFTEDVVLAMAEVPTVCPQLHMPLQSGSDRILRAMRRSYRQKRFLGIVDNVREHLPNAAITTDIIVGFPGETEEDFQETLKVVERVRFSSAFTFQYSPRPGTPAAEMEDQVPAGVVQERYDRLVALQERITLEENQKLVGSTQELLVTTHDGRKNNATQRRSGRTRCGRLVHFTDHSAETVRPGDMVTVAITDAAPHHLLADDGILSARHTKAGNNYVAGIRPQVKPVGTGLGIPTFRTAEA</sequence>
<evidence type="ECO:0000313" key="18">
    <source>
        <dbReference type="EMBL" id="ALE18510.1"/>
    </source>
</evidence>
<feature type="domain" description="TRAM" evidence="15">
    <location>
        <begin position="382"/>
        <end position="451"/>
    </location>
</feature>
<keyword evidence="14" id="KW-0963">Cytoplasm</keyword>
<evidence type="ECO:0000256" key="6">
    <source>
        <dbReference type="ARBA" id="ARBA00022723"/>
    </source>
</evidence>
<dbReference type="Gene3D" id="3.80.30.20">
    <property type="entry name" value="tm_1862 like domain"/>
    <property type="match status" value="1"/>
</dbReference>
<dbReference type="AlphaFoldDB" id="A0A0M3TB98"/>
<dbReference type="GO" id="GO:0051539">
    <property type="term" value="F:4 iron, 4 sulfur cluster binding"/>
    <property type="evidence" value="ECO:0007669"/>
    <property type="project" value="UniProtKB-UniRule"/>
</dbReference>
<keyword evidence="4 14" id="KW-0949">S-adenosyl-L-methionine</keyword>
<dbReference type="RefSeq" id="WP_053961404.1">
    <property type="nucleotide sequence ID" value="NZ_CP012390.1"/>
</dbReference>
<gene>
    <name evidence="14" type="primary">miaB</name>
    <name evidence="18" type="ORF">AL705_00865</name>
</gene>
<dbReference type="NCBIfam" id="TIGR00089">
    <property type="entry name" value="MiaB/RimO family radical SAM methylthiotransferase"/>
    <property type="match status" value="1"/>
</dbReference>
<dbReference type="CDD" id="cd01335">
    <property type="entry name" value="Radical_SAM"/>
    <property type="match status" value="1"/>
</dbReference>
<evidence type="ECO:0000256" key="10">
    <source>
        <dbReference type="ARBA" id="ARBA00051425"/>
    </source>
</evidence>
<feature type="domain" description="Radical SAM core" evidence="17">
    <location>
        <begin position="143"/>
        <end position="379"/>
    </location>
</feature>
<dbReference type="InterPro" id="IPR020612">
    <property type="entry name" value="Methylthiotransferase_CS"/>
</dbReference>
<dbReference type="PROSITE" id="PS51918">
    <property type="entry name" value="RADICAL_SAM"/>
    <property type="match status" value="1"/>
</dbReference>
<feature type="binding site" evidence="14">
    <location>
        <position position="83"/>
    </location>
    <ligand>
        <name>[4Fe-4S] cluster</name>
        <dbReference type="ChEBI" id="CHEBI:49883"/>
        <label>1</label>
    </ligand>
</feature>
<feature type="binding site" evidence="14">
    <location>
        <position position="13"/>
    </location>
    <ligand>
        <name>[4Fe-4S] cluster</name>
        <dbReference type="ChEBI" id="CHEBI:49883"/>
        <label>1</label>
    </ligand>
</feature>
<dbReference type="GO" id="GO:0046872">
    <property type="term" value="F:metal ion binding"/>
    <property type="evidence" value="ECO:0007669"/>
    <property type="project" value="UniProtKB-KW"/>
</dbReference>
<feature type="binding site" evidence="14">
    <location>
        <position position="164"/>
    </location>
    <ligand>
        <name>[4Fe-4S] cluster</name>
        <dbReference type="ChEBI" id="CHEBI:49883"/>
        <label>2</label>
        <note>4Fe-4S-S-AdoMet</note>
    </ligand>
</feature>
<name>A0A0M3TB98_9ACTN</name>
<evidence type="ECO:0000256" key="13">
    <source>
        <dbReference type="ARBA" id="ARBA00081141"/>
    </source>
</evidence>
<evidence type="ECO:0000256" key="1">
    <source>
        <dbReference type="ARBA" id="ARBA00003234"/>
    </source>
</evidence>
<dbReference type="PANTHER" id="PTHR43020">
    <property type="entry name" value="CDK5 REGULATORY SUBUNIT-ASSOCIATED PROTEIN 1"/>
    <property type="match status" value="1"/>
</dbReference>
<organism evidence="18 19">
    <name type="scientific">Lawsonella clevelandensis</name>
    <dbReference type="NCBI Taxonomy" id="1528099"/>
    <lineage>
        <taxon>Bacteria</taxon>
        <taxon>Bacillati</taxon>
        <taxon>Actinomycetota</taxon>
        <taxon>Actinomycetes</taxon>
        <taxon>Mycobacteriales</taxon>
        <taxon>Lawsonellaceae</taxon>
        <taxon>Lawsonella</taxon>
    </lineage>
</organism>
<proteinExistence type="inferred from homology"/>
<dbReference type="InterPro" id="IPR007197">
    <property type="entry name" value="rSAM"/>
</dbReference>
<evidence type="ECO:0000256" key="8">
    <source>
        <dbReference type="ARBA" id="ARBA00023014"/>
    </source>
</evidence>
<evidence type="ECO:0000313" key="19">
    <source>
        <dbReference type="Proteomes" id="UP000068137"/>
    </source>
</evidence>
<dbReference type="SFLD" id="SFLDS00029">
    <property type="entry name" value="Radical_SAM"/>
    <property type="match status" value="1"/>
</dbReference>
<protein>
    <recommendedName>
        <fullName evidence="11 14">tRNA-2-methylthio-N(6)-dimethylallyladenosine synthase</fullName>
        <ecNumber evidence="9 14">2.8.4.3</ecNumber>
    </recommendedName>
    <alternativeName>
        <fullName evidence="13 14">(Dimethylallyl)adenosine tRNA methylthiotransferase MiaB</fullName>
    </alternativeName>
    <alternativeName>
        <fullName evidence="12 14">tRNA-i(6)A37 methylthiotransferase</fullName>
    </alternativeName>
</protein>
<dbReference type="NCBIfam" id="TIGR01574">
    <property type="entry name" value="miaB-methiolase"/>
    <property type="match status" value="1"/>
</dbReference>
<dbReference type="InterPro" id="IPR005839">
    <property type="entry name" value="Methylthiotransferase"/>
</dbReference>
<dbReference type="PROSITE" id="PS01278">
    <property type="entry name" value="MTTASE_RADICAL"/>
    <property type="match status" value="1"/>
</dbReference>
<dbReference type="EC" id="2.8.4.3" evidence="9 14"/>
<dbReference type="InterPro" id="IPR002792">
    <property type="entry name" value="TRAM_dom"/>
</dbReference>
<dbReference type="KEGG" id="cbq:AL705_00865"/>
<dbReference type="SMART" id="SM00729">
    <property type="entry name" value="Elp3"/>
    <property type="match status" value="1"/>
</dbReference>
<dbReference type="InterPro" id="IPR058240">
    <property type="entry name" value="rSAM_sf"/>
</dbReference>
<comment type="subunit">
    <text evidence="14">Monomer.</text>
</comment>
<dbReference type="SUPFAM" id="SSF102114">
    <property type="entry name" value="Radical SAM enzymes"/>
    <property type="match status" value="1"/>
</dbReference>
<evidence type="ECO:0000256" key="11">
    <source>
        <dbReference type="ARBA" id="ARBA00068570"/>
    </source>
</evidence>
<reference evidence="18 19" key="1">
    <citation type="journal article" date="2015" name="Genome Announc.">
        <title>Complete Genome Sequences for Two Strains of a Novel Fastidious, Partially Acid-Fast, Gram-Positive Corynebacterineae Bacterium, Derived from Human Clinical Samples.</title>
        <authorList>
            <person name="Nicholson A.C."/>
            <person name="Bell M."/>
            <person name="Humrighouse B.W."/>
            <person name="McQuiston J.R."/>
        </authorList>
    </citation>
    <scope>NUCLEOTIDE SEQUENCE [LARGE SCALE GENOMIC DNA]</scope>
    <source>
        <strain evidence="18 19">X1698</strain>
    </source>
</reference>
<dbReference type="FunFam" id="3.40.50.12160:FF:000003">
    <property type="entry name" value="CDK5 regulatory subunit-associated protein 1"/>
    <property type="match status" value="1"/>
</dbReference>
<dbReference type="Pfam" id="PF00919">
    <property type="entry name" value="UPF0004"/>
    <property type="match status" value="1"/>
</dbReference>
<dbReference type="HAMAP" id="MF_01864">
    <property type="entry name" value="tRNA_metthiotr_MiaB"/>
    <property type="match status" value="1"/>
</dbReference>
<dbReference type="STRING" id="1528099.AL705_00865"/>
<evidence type="ECO:0000256" key="7">
    <source>
        <dbReference type="ARBA" id="ARBA00023004"/>
    </source>
</evidence>
<dbReference type="SFLD" id="SFLDG01061">
    <property type="entry name" value="methylthiotransferase"/>
    <property type="match status" value="1"/>
</dbReference>
<evidence type="ECO:0000256" key="12">
    <source>
        <dbReference type="ARBA" id="ARBA00080698"/>
    </source>
</evidence>
<keyword evidence="2 14" id="KW-0004">4Fe-4S</keyword>
<keyword evidence="8 14" id="KW-0411">Iron-sulfur</keyword>
<keyword evidence="3 14" id="KW-0808">Transferase</keyword>
<evidence type="ECO:0000256" key="4">
    <source>
        <dbReference type="ARBA" id="ARBA00022691"/>
    </source>
</evidence>
<comment type="similarity">
    <text evidence="14">Belongs to the methylthiotransferase family. MiaB subfamily.</text>
</comment>
<comment type="cofactor">
    <cofactor evidence="14">
        <name>[4Fe-4S] cluster</name>
        <dbReference type="ChEBI" id="CHEBI:49883"/>
    </cofactor>
    <text evidence="14">Binds 2 [4Fe-4S] clusters. One cluster is coordinated with 3 cysteines and an exchangeable S-adenosyl-L-methionine.</text>
</comment>
<dbReference type="InterPro" id="IPR006638">
    <property type="entry name" value="Elp3/MiaA/NifB-like_rSAM"/>
</dbReference>
<comment type="subcellular location">
    <subcellularLocation>
        <location evidence="14">Cytoplasm</location>
    </subcellularLocation>
</comment>
<dbReference type="InterPro" id="IPR038135">
    <property type="entry name" value="Methylthiotransferase_N_sf"/>
</dbReference>